<dbReference type="OrthoDB" id="5749006at2"/>
<dbReference type="Pfam" id="PF05170">
    <property type="entry name" value="AsmA"/>
    <property type="match status" value="1"/>
</dbReference>
<comment type="caution">
    <text evidence="3">The sequence shown here is derived from an EMBL/GenBank/DDBJ whole genome shotgun (WGS) entry which is preliminary data.</text>
</comment>
<dbReference type="RefSeq" id="WP_132570570.1">
    <property type="nucleotide sequence ID" value="NZ_SGUF01000082.1"/>
</dbReference>
<evidence type="ECO:0000313" key="4">
    <source>
        <dbReference type="Proteomes" id="UP000295110"/>
    </source>
</evidence>
<feature type="region of interest" description="Disordered" evidence="1">
    <location>
        <begin position="18"/>
        <end position="54"/>
    </location>
</feature>
<evidence type="ECO:0000259" key="2">
    <source>
        <dbReference type="Pfam" id="PF05170"/>
    </source>
</evidence>
<dbReference type="PANTHER" id="PTHR30441:SF9">
    <property type="entry name" value="ASMA FAMILY PROTEIN YHJG"/>
    <property type="match status" value="1"/>
</dbReference>
<dbReference type="PANTHER" id="PTHR30441">
    <property type="entry name" value="DUF748 DOMAIN-CONTAINING PROTEIN"/>
    <property type="match status" value="1"/>
</dbReference>
<dbReference type="Proteomes" id="UP000295110">
    <property type="component" value="Unassembled WGS sequence"/>
</dbReference>
<keyword evidence="4" id="KW-1185">Reference proteome</keyword>
<evidence type="ECO:0000256" key="1">
    <source>
        <dbReference type="SAM" id="MobiDB-lite"/>
    </source>
</evidence>
<dbReference type="EMBL" id="SMBU01000006">
    <property type="protein sequence ID" value="TCV01109.1"/>
    <property type="molecule type" value="Genomic_DNA"/>
</dbReference>
<dbReference type="InterPro" id="IPR052894">
    <property type="entry name" value="AsmA-related"/>
</dbReference>
<dbReference type="GO" id="GO:0090313">
    <property type="term" value="P:regulation of protein targeting to membrane"/>
    <property type="evidence" value="ECO:0007669"/>
    <property type="project" value="TreeGrafter"/>
</dbReference>
<feature type="region of interest" description="Disordered" evidence="1">
    <location>
        <begin position="675"/>
        <end position="695"/>
    </location>
</feature>
<dbReference type="InterPro" id="IPR007844">
    <property type="entry name" value="AsmA"/>
</dbReference>
<protein>
    <recommendedName>
        <fullName evidence="2">AsmA domain-containing protein</fullName>
    </recommendedName>
</protein>
<accession>A0A4R3VC35</accession>
<evidence type="ECO:0000313" key="3">
    <source>
        <dbReference type="EMBL" id="TCV01109.1"/>
    </source>
</evidence>
<dbReference type="GO" id="GO:0005886">
    <property type="term" value="C:plasma membrane"/>
    <property type="evidence" value="ECO:0007669"/>
    <property type="project" value="TreeGrafter"/>
</dbReference>
<reference evidence="3 4" key="1">
    <citation type="submission" date="2019-03" db="EMBL/GenBank/DDBJ databases">
        <title>Genomic Encyclopedia of Type Strains, Phase IV (KMG-IV): sequencing the most valuable type-strain genomes for metagenomic binning, comparative biology and taxonomic classification.</title>
        <authorList>
            <person name="Goeker M."/>
        </authorList>
    </citation>
    <scope>NUCLEOTIDE SEQUENCE [LARGE SCALE GENOMIC DNA]</scope>
    <source>
        <strain evidence="3 4">DSM 654</strain>
    </source>
</reference>
<gene>
    <name evidence="3" type="ORF">EV671_100635</name>
</gene>
<proteinExistence type="predicted"/>
<name>A0A4R3VC35_ROSSA</name>
<sequence>MASIWALPAVAVFGPGADRLSDQADNASPPAPSYRRGRGRPTPAPPARAQHGDMKHAKSAVAIGALLLLPALAAVSLDLAGWPGLAPRLAQRADLGLQLDAGARLHLLWRPRLEAPRLRLVAADGQTLADAGGVTLAWQWRDIEAWRHGAPLRLRLVQAAALTLDWRRDAAGRSPWPLQAGGPQDRPAPLPRIDHLVIRAGTAHLDDMPLQLLGDTRFETADDGRWSATLQGRLRGQQLALKAEASAGLALLSPPQAGLPPVRLVAELSQSDGRISFAGTATSLLDARALDGALHVQGRSLAAVGRPFGLTLPHTPPLALDGWLRHAAGHWRLDEVRARIGGSRLAGDFAFDTTRPARPLLSGLLHGGPLRLADLGPAIGTDTPPSRPGRVLPDRPLDLPALGAMDARVTIALSRVDLGNASLAPLAPVNASLLLEAGVLSLDNFSAGVAGGEVAGTARLDTRASPPQWQARADVHGLAVEQWLRPQLKGLSRQPLTGRLRAALDVQGHGRSTAELLGSLDGPLRLRLEHGSLSHLLTEAAGLDLVEGLGMWLRGDSNLPLDCALLDGRFRSGVLRPRSAVLDSSDSRIELGGRVSLADESLDLRIVTRPKDFSPLTLRTPLHVQGRLAAPSVTLEGRALGGRAAAAAALGVLAPPAALLAFVDPGEALPPLRCEEPPRPRNTGAAAAVQRLRRG</sequence>
<dbReference type="AlphaFoldDB" id="A0A4R3VC35"/>
<organism evidence="3 4">
    <name type="scientific">Roseateles saccharophilus</name>
    <name type="common">Pseudomonas saccharophila</name>
    <dbReference type="NCBI Taxonomy" id="304"/>
    <lineage>
        <taxon>Bacteria</taxon>
        <taxon>Pseudomonadati</taxon>
        <taxon>Pseudomonadota</taxon>
        <taxon>Betaproteobacteria</taxon>
        <taxon>Burkholderiales</taxon>
        <taxon>Sphaerotilaceae</taxon>
        <taxon>Roseateles</taxon>
    </lineage>
</organism>
<feature type="domain" description="AsmA" evidence="2">
    <location>
        <begin position="342"/>
        <end position="577"/>
    </location>
</feature>